<comment type="caution">
    <text evidence="1">The sequence shown here is derived from an EMBL/GenBank/DDBJ whole genome shotgun (WGS) entry which is preliminary data.</text>
</comment>
<protein>
    <submittedName>
        <fullName evidence="1">Uncharacterized protein</fullName>
    </submittedName>
</protein>
<reference evidence="1" key="1">
    <citation type="submission" date="2020-02" db="EMBL/GenBank/DDBJ databases">
        <title>Identification and distribution of gene clusters putatively required for synthesis of sphingolipid metabolism inhibitors in phylogenetically diverse species of the filamentous fungus Fusarium.</title>
        <authorList>
            <person name="Kim H.-S."/>
            <person name="Busman M."/>
            <person name="Brown D.W."/>
            <person name="Divon H."/>
            <person name="Uhlig S."/>
            <person name="Proctor R.H."/>
        </authorList>
    </citation>
    <scope>NUCLEOTIDE SEQUENCE [LARGE SCALE GENOMIC DNA]</scope>
    <source>
        <strain evidence="1">NRRL 39464</strain>
    </source>
</reference>
<dbReference type="EMBL" id="JAAFOW010002936">
    <property type="protein sequence ID" value="KAF5255874.1"/>
    <property type="molecule type" value="Genomic_DNA"/>
</dbReference>
<proteinExistence type="predicted"/>
<evidence type="ECO:0000313" key="1">
    <source>
        <dbReference type="EMBL" id="KAF5255874.1"/>
    </source>
</evidence>
<dbReference type="AlphaFoldDB" id="A0A8H5ECU6"/>
<sequence length="246" mass="27248">MGNNSTKQKYDPQPSLLGNLELCSDERLVATFRFEPCYWEKHLSSSKSFPVGIGSVDGIGHLTDMRLVLFWDVQNALMKEAGENTSEFIATCSSFPFVGTAVDRQHHEILGGALSVAAKLSSRSRELMQKNARLFPPNGVATWVLPVTDGVDESHLGTTPSDDDECLGRTKYGVYFPVSGSLGGPIQQMTFRPDFIDSGWNNDGWAEEFEEVLNSKIGIKSERIDKVKFTTHESTPEAEEYICNSN</sequence>
<gene>
    <name evidence="1" type="ORF">FOXYS1_13687</name>
</gene>
<name>A0A8H5ECU6_FUSOX</name>
<dbReference type="Proteomes" id="UP000558688">
    <property type="component" value="Unassembled WGS sequence"/>
</dbReference>
<evidence type="ECO:0000313" key="2">
    <source>
        <dbReference type="Proteomes" id="UP000558688"/>
    </source>
</evidence>
<organism evidence="1 2">
    <name type="scientific">Fusarium oxysporum</name>
    <name type="common">Fusarium vascular wilt</name>
    <dbReference type="NCBI Taxonomy" id="5507"/>
    <lineage>
        <taxon>Eukaryota</taxon>
        <taxon>Fungi</taxon>
        <taxon>Dikarya</taxon>
        <taxon>Ascomycota</taxon>
        <taxon>Pezizomycotina</taxon>
        <taxon>Sordariomycetes</taxon>
        <taxon>Hypocreomycetidae</taxon>
        <taxon>Hypocreales</taxon>
        <taxon>Nectriaceae</taxon>
        <taxon>Fusarium</taxon>
        <taxon>Fusarium oxysporum species complex</taxon>
    </lineage>
</organism>
<accession>A0A8H5ECU6</accession>